<dbReference type="InterPro" id="IPR051946">
    <property type="entry name" value="Intracell_Traff-Reg"/>
</dbReference>
<sequence length="965" mass="105282">MACRKNDERIKRFRENEPQSSLAAEIYFTSLRRRQSDLWNVSVCGTQRTMWQPQTREFSMGIVLCSNRVSQMTKTYNDIEAVTRLLEEKEKDIELTARIGKELLSNNQKLEATVANLESELKSANETITQLQHELFKKNELIQILTNDVDESSFEPGCPELLGHQGARRGGYLKPSISFMFSPIEPEKAAEPTMIKVRKRGFISVVRSSKILIEEADISVEKVTRTIERDPTPTGHVNFEVLQRRIGKLEEENVQLRNEACLLAEQTDEVEQQEQKLVSDFISQLSSARYDLSSITEEAEKYREECRVFKRLSENLTDKLQQTENKLTKCKNENEELSALLVVTRETQNELAVELTDLKDRYAEVLGLLQETQETLKKQNKKGIPSVRGGGLFSSLQSSIMSSSLHPESLGTELECSLFSELSLDSGISSDRTPYFKKVFETVRTASKTSSIGSASPSQRTSYHIQSSYDSVSSIMSYDSHGDVVIRNRKPHTTSSSQRVSYLSDDYVMSDSECSDDSAYPSGPKDGIPGAPGSADLAEALRRLTPASVYARRAALSSGSFGASFNDSECRTPDSIMSTSCYSGDSFNHVPWKLPDKLQIVKPMEGSQTLHAWSQLATPSLSGLLDERPGIKTRGGAELEDLGLHIYSLTDVEEDEEVIHPGKSFQQSGHIYTFTNSTVMHPDDGTSVTSSVRGSRMSTVSNSRASTTPGTPAQRSRRNSTCTFSVTLGLAKLLNERGITAATPSTLVTPSFTPTATPCNSPEGGSTSSTPAHSRSVSPSMAPFSGAFGLPGFLVSSGAEYLRKTLAGGLVEPVAHTSRSKELRNEMAIRKLDKKALTGLRLVETVEKLGLETLITASDNEGGGENSDFGGDGTRKMAATPSRRNVTGAKSRFGGSGATDMRKKSVSSARSGKTAAARAIRPDLGTVLGSVPASVTTTKENPPSQSGSTLGTLSSLLFGRKGGLL</sequence>
<dbReference type="GO" id="GO:0006605">
    <property type="term" value="P:protein targeting"/>
    <property type="evidence" value="ECO:0007669"/>
    <property type="project" value="TreeGrafter"/>
</dbReference>
<feature type="compositionally biased region" description="Polar residues" evidence="6">
    <location>
        <begin position="686"/>
        <end position="719"/>
    </location>
</feature>
<feature type="domain" description="Trafficking kinesin-binding protein C-terminal" evidence="7">
    <location>
        <begin position="439"/>
        <end position="607"/>
    </location>
</feature>
<keyword evidence="4" id="KW-0496">Mitochondrion</keyword>
<dbReference type="Pfam" id="PF12448">
    <property type="entry name" value="Milton"/>
    <property type="match status" value="1"/>
</dbReference>
<evidence type="ECO:0000313" key="9">
    <source>
        <dbReference type="EMBL" id="KAK7600740.1"/>
    </source>
</evidence>
<feature type="compositionally biased region" description="Polar residues" evidence="6">
    <location>
        <begin position="934"/>
        <end position="945"/>
    </location>
</feature>
<proteinExistence type="inferred from homology"/>
<feature type="region of interest" description="Disordered" evidence="6">
    <location>
        <begin position="751"/>
        <end position="778"/>
    </location>
</feature>
<evidence type="ECO:0000256" key="5">
    <source>
        <dbReference type="SAM" id="Coils"/>
    </source>
</evidence>
<feature type="region of interest" description="Disordered" evidence="6">
    <location>
        <begin position="513"/>
        <end position="534"/>
    </location>
</feature>
<comment type="similarity">
    <text evidence="2">Belongs to the milton family.</text>
</comment>
<dbReference type="PANTHER" id="PTHR15751">
    <property type="entry name" value="TRAFFICKING KINESIN-BINDING PROTEIN"/>
    <property type="match status" value="1"/>
</dbReference>
<evidence type="ECO:0000256" key="3">
    <source>
        <dbReference type="ARBA" id="ARBA00023054"/>
    </source>
</evidence>
<dbReference type="GO" id="GO:0048311">
    <property type="term" value="P:mitochondrion distribution"/>
    <property type="evidence" value="ECO:0007669"/>
    <property type="project" value="TreeGrafter"/>
</dbReference>
<evidence type="ECO:0000259" key="8">
    <source>
        <dbReference type="SMART" id="SM01424"/>
    </source>
</evidence>
<feature type="coiled-coil region" evidence="5">
    <location>
        <begin position="100"/>
        <end position="134"/>
    </location>
</feature>
<feature type="region of interest" description="Disordered" evidence="6">
    <location>
        <begin position="934"/>
        <end position="953"/>
    </location>
</feature>
<dbReference type="AlphaFoldDB" id="A0AAN9Y7U2"/>
<reference evidence="9 10" key="1">
    <citation type="submission" date="2024-03" db="EMBL/GenBank/DDBJ databases">
        <title>Adaptation during the transition from Ophiocordyceps entomopathogen to insect associate is accompanied by gene loss and intensified selection.</title>
        <authorList>
            <person name="Ward C.M."/>
            <person name="Onetto C.A."/>
            <person name="Borneman A.R."/>
        </authorList>
    </citation>
    <scope>NUCLEOTIDE SEQUENCE [LARGE SCALE GENOMIC DNA]</scope>
    <source>
        <strain evidence="9">AWRI1</strain>
        <tissue evidence="9">Single Adult Female</tissue>
    </source>
</reference>
<dbReference type="GO" id="GO:0047496">
    <property type="term" value="P:vesicle transport along microtubule"/>
    <property type="evidence" value="ECO:0007669"/>
    <property type="project" value="TreeGrafter"/>
</dbReference>
<feature type="coiled-coil region" evidence="5">
    <location>
        <begin position="239"/>
        <end position="340"/>
    </location>
</feature>
<dbReference type="GO" id="GO:0005739">
    <property type="term" value="C:mitochondrion"/>
    <property type="evidence" value="ECO:0007669"/>
    <property type="project" value="UniProtKB-SubCell"/>
</dbReference>
<evidence type="ECO:0000313" key="10">
    <source>
        <dbReference type="Proteomes" id="UP001367676"/>
    </source>
</evidence>
<dbReference type="EMBL" id="JBBCAQ010000013">
    <property type="protein sequence ID" value="KAK7600740.1"/>
    <property type="molecule type" value="Genomic_DNA"/>
</dbReference>
<dbReference type="InterPro" id="IPR006933">
    <property type="entry name" value="HAP1_N"/>
</dbReference>
<dbReference type="PANTHER" id="PTHR15751:SF12">
    <property type="entry name" value="TRAFFICKING KINESIN-BINDING PROTEIN MILT"/>
    <property type="match status" value="1"/>
</dbReference>
<feature type="region of interest" description="Disordered" evidence="6">
    <location>
        <begin position="859"/>
        <end position="918"/>
    </location>
</feature>
<evidence type="ECO:0000259" key="7">
    <source>
        <dbReference type="SMART" id="SM01423"/>
    </source>
</evidence>
<protein>
    <recommendedName>
        <fullName evidence="11">Trafficking kinesin-binding protein milt</fullName>
    </recommendedName>
</protein>
<keyword evidence="3 5" id="KW-0175">Coiled coil</keyword>
<accession>A0AAN9Y7U2</accession>
<evidence type="ECO:0000256" key="1">
    <source>
        <dbReference type="ARBA" id="ARBA00004173"/>
    </source>
</evidence>
<dbReference type="Pfam" id="PF04849">
    <property type="entry name" value="HAP1_N"/>
    <property type="match status" value="1"/>
</dbReference>
<organism evidence="9 10">
    <name type="scientific">Parthenolecanium corni</name>
    <dbReference type="NCBI Taxonomy" id="536013"/>
    <lineage>
        <taxon>Eukaryota</taxon>
        <taxon>Metazoa</taxon>
        <taxon>Ecdysozoa</taxon>
        <taxon>Arthropoda</taxon>
        <taxon>Hexapoda</taxon>
        <taxon>Insecta</taxon>
        <taxon>Pterygota</taxon>
        <taxon>Neoptera</taxon>
        <taxon>Paraneoptera</taxon>
        <taxon>Hemiptera</taxon>
        <taxon>Sternorrhyncha</taxon>
        <taxon>Coccoidea</taxon>
        <taxon>Coccidae</taxon>
        <taxon>Parthenolecanium</taxon>
    </lineage>
</organism>
<dbReference type="GO" id="GO:0031410">
    <property type="term" value="C:cytoplasmic vesicle"/>
    <property type="evidence" value="ECO:0007669"/>
    <property type="project" value="TreeGrafter"/>
</dbReference>
<dbReference type="Proteomes" id="UP001367676">
    <property type="component" value="Unassembled WGS sequence"/>
</dbReference>
<evidence type="ECO:0000256" key="4">
    <source>
        <dbReference type="ARBA" id="ARBA00023128"/>
    </source>
</evidence>
<evidence type="ECO:0000256" key="6">
    <source>
        <dbReference type="SAM" id="MobiDB-lite"/>
    </source>
</evidence>
<feature type="region of interest" description="Disordered" evidence="6">
    <location>
        <begin position="680"/>
        <end position="719"/>
    </location>
</feature>
<feature type="domain" description="HAP1 N-terminal" evidence="8">
    <location>
        <begin position="14"/>
        <end position="382"/>
    </location>
</feature>
<dbReference type="SMART" id="SM01423">
    <property type="entry name" value="Milton"/>
    <property type="match status" value="1"/>
</dbReference>
<dbReference type="InterPro" id="IPR022154">
    <property type="entry name" value="TRAK1/2_C"/>
</dbReference>
<evidence type="ECO:0000256" key="2">
    <source>
        <dbReference type="ARBA" id="ARBA00007007"/>
    </source>
</evidence>
<dbReference type="GO" id="GO:0017022">
    <property type="term" value="F:myosin binding"/>
    <property type="evidence" value="ECO:0007669"/>
    <property type="project" value="TreeGrafter"/>
</dbReference>
<gene>
    <name evidence="9" type="ORF">V9T40_009878</name>
</gene>
<keyword evidence="10" id="KW-1185">Reference proteome</keyword>
<comment type="subcellular location">
    <subcellularLocation>
        <location evidence="1">Mitochondrion</location>
    </subcellularLocation>
</comment>
<name>A0AAN9Y7U2_9HEMI</name>
<evidence type="ECO:0008006" key="11">
    <source>
        <dbReference type="Google" id="ProtNLM"/>
    </source>
</evidence>
<dbReference type="SMART" id="SM01424">
    <property type="entry name" value="HAP1_N"/>
    <property type="match status" value="1"/>
</dbReference>
<comment type="caution">
    <text evidence="9">The sequence shown here is derived from an EMBL/GenBank/DDBJ whole genome shotgun (WGS) entry which is preliminary data.</text>
</comment>